<organism evidence="1 2">
    <name type="scientific">Aspergillus terreus</name>
    <dbReference type="NCBI Taxonomy" id="33178"/>
    <lineage>
        <taxon>Eukaryota</taxon>
        <taxon>Fungi</taxon>
        <taxon>Dikarya</taxon>
        <taxon>Ascomycota</taxon>
        <taxon>Pezizomycotina</taxon>
        <taxon>Eurotiomycetes</taxon>
        <taxon>Eurotiomycetidae</taxon>
        <taxon>Eurotiales</taxon>
        <taxon>Aspergillaceae</taxon>
        <taxon>Aspergillus</taxon>
        <taxon>Aspergillus subgen. Circumdati</taxon>
    </lineage>
</organism>
<accession>A0A5M3Z0B6</accession>
<dbReference type="PANTHER" id="PTHR41773">
    <property type="entry name" value="GTP PYROPHOSPHATASE-RELATED"/>
    <property type="match status" value="1"/>
</dbReference>
<evidence type="ECO:0000313" key="1">
    <source>
        <dbReference type="EMBL" id="GFF16675.1"/>
    </source>
</evidence>
<reference evidence="1 2" key="1">
    <citation type="submission" date="2020-01" db="EMBL/GenBank/DDBJ databases">
        <title>Aspergillus terreus IFO 6365 whole genome shotgun sequence.</title>
        <authorList>
            <person name="Kanamasa S."/>
            <person name="Takahashi H."/>
        </authorList>
    </citation>
    <scope>NUCLEOTIDE SEQUENCE [LARGE SCALE GENOMIC DNA]</scope>
    <source>
        <strain evidence="1 2">IFO 6365</strain>
    </source>
</reference>
<proteinExistence type="predicted"/>
<dbReference type="EMBL" id="BLJY01000006">
    <property type="protein sequence ID" value="GFF16675.1"/>
    <property type="molecule type" value="Genomic_DNA"/>
</dbReference>
<dbReference type="AlphaFoldDB" id="A0A5M3Z0B6"/>
<dbReference type="PANTHER" id="PTHR41773:SF1">
    <property type="entry name" value="RELA_SPOT DOMAIN-CONTAINING PROTEIN"/>
    <property type="match status" value="1"/>
</dbReference>
<gene>
    <name evidence="1" type="ORF">ATEIFO6365_0006001000</name>
</gene>
<dbReference type="VEuPathDB" id="FungiDB:ATEG_02785"/>
<dbReference type="GO" id="GO:0015969">
    <property type="term" value="P:guanosine tetraphosphate metabolic process"/>
    <property type="evidence" value="ECO:0007669"/>
    <property type="project" value="InterPro"/>
</dbReference>
<dbReference type="OrthoDB" id="4719016at2759"/>
<protein>
    <submittedName>
        <fullName evidence="1">Uncharacterized protein</fullName>
    </submittedName>
</protein>
<dbReference type="InterPro" id="IPR007685">
    <property type="entry name" value="RelA_SpoT"/>
</dbReference>
<dbReference type="CDD" id="cd05399">
    <property type="entry name" value="NT_Rel-Spo_like"/>
    <property type="match status" value="1"/>
</dbReference>
<dbReference type="Proteomes" id="UP000452235">
    <property type="component" value="Unassembled WGS sequence"/>
</dbReference>
<comment type="caution">
    <text evidence="1">The sequence shown here is derived from an EMBL/GenBank/DDBJ whole genome shotgun (WGS) entry which is preliminary data.</text>
</comment>
<evidence type="ECO:0000313" key="2">
    <source>
        <dbReference type="Proteomes" id="UP000452235"/>
    </source>
</evidence>
<sequence>MGSHTGRDTDVIQQFMKEYRRDFGRYESLAQKASEICAKAVRDGGVLCMTACQVQCPSTLEAKLQQKAPLFPDRAVQEIKDEMVGLPSVCVAVYIPRQQAQAGRLIKPCFNVIGGVNSPEEPQKDANGDRMSRGFPRGADYYYVHLKPEDGPAGLIEIQVVSLLRHVCAEVGCDLESEMDASEVEHQILAGLSDTIAVSEGFLDQLHERRTSGRPFQSVYHLGSCLFQWMQARSGAALDDLGDVELLWQVLKIMDMNDRSRLRGLLGEARLPLRSATGGKQGRTAISCYLSEQIIRSPRGQREIVAQFEARGGNEQRCRLEVIINTFVLLGHLLPFPAWVTPVMSLDGGTMDGRKHILAWLEWLDSEDPKNFYQYEMPLQHPETIDQLWGCLERHAEAHDKSPVGFAFSLSKLGVVKNRRPVDWEGLTSAVRLLITCEDI</sequence>
<name>A0A5M3Z0B6_ASPTE</name>
<keyword evidence="2" id="KW-1185">Reference proteome</keyword>